<feature type="signal peptide" evidence="1">
    <location>
        <begin position="1"/>
        <end position="18"/>
    </location>
</feature>
<dbReference type="AlphaFoldDB" id="A0A4P1RTP3"/>
<dbReference type="Gramene" id="OIW17931">
    <property type="protein sequence ID" value="OIW17931"/>
    <property type="gene ID" value="TanjilG_17767"/>
</dbReference>
<evidence type="ECO:0000313" key="2">
    <source>
        <dbReference type="EMBL" id="OIW17931.1"/>
    </source>
</evidence>
<evidence type="ECO:0000256" key="1">
    <source>
        <dbReference type="SAM" id="SignalP"/>
    </source>
</evidence>
<keyword evidence="1" id="KW-0732">Signal</keyword>
<protein>
    <submittedName>
        <fullName evidence="2">Uncharacterized protein</fullName>
    </submittedName>
</protein>
<sequence length="94" mass="11269">MVFNRLILFSVARFSAEAWQWLTCTQDPFTNEELFDLFFTFPFQQLRPIALCLWNFCLHHPYDSFFSYLPFSDDDVSSVATFENDDDYYHSHSD</sequence>
<name>A0A4P1RTP3_LUPAN</name>
<organism evidence="2 3">
    <name type="scientific">Lupinus angustifolius</name>
    <name type="common">Narrow-leaved blue lupine</name>
    <dbReference type="NCBI Taxonomy" id="3871"/>
    <lineage>
        <taxon>Eukaryota</taxon>
        <taxon>Viridiplantae</taxon>
        <taxon>Streptophyta</taxon>
        <taxon>Embryophyta</taxon>
        <taxon>Tracheophyta</taxon>
        <taxon>Spermatophyta</taxon>
        <taxon>Magnoliopsida</taxon>
        <taxon>eudicotyledons</taxon>
        <taxon>Gunneridae</taxon>
        <taxon>Pentapetalae</taxon>
        <taxon>rosids</taxon>
        <taxon>fabids</taxon>
        <taxon>Fabales</taxon>
        <taxon>Fabaceae</taxon>
        <taxon>Papilionoideae</taxon>
        <taxon>50 kb inversion clade</taxon>
        <taxon>genistoids sensu lato</taxon>
        <taxon>core genistoids</taxon>
        <taxon>Genisteae</taxon>
        <taxon>Lupinus</taxon>
    </lineage>
</organism>
<evidence type="ECO:0000313" key="3">
    <source>
        <dbReference type="Proteomes" id="UP000188354"/>
    </source>
</evidence>
<reference evidence="2 3" key="1">
    <citation type="journal article" date="2017" name="Plant Biotechnol. J.">
        <title>A comprehensive draft genome sequence for lupin (Lupinus angustifolius), an emerging health food: insights into plant-microbe interactions and legume evolution.</title>
        <authorList>
            <person name="Hane J.K."/>
            <person name="Ming Y."/>
            <person name="Kamphuis L.G."/>
            <person name="Nelson M.N."/>
            <person name="Garg G."/>
            <person name="Atkins C.A."/>
            <person name="Bayer P.E."/>
            <person name="Bravo A."/>
            <person name="Bringans S."/>
            <person name="Cannon S."/>
            <person name="Edwards D."/>
            <person name="Foley R."/>
            <person name="Gao L.L."/>
            <person name="Harrison M.J."/>
            <person name="Huang W."/>
            <person name="Hurgobin B."/>
            <person name="Li S."/>
            <person name="Liu C.W."/>
            <person name="McGrath A."/>
            <person name="Morahan G."/>
            <person name="Murray J."/>
            <person name="Weller J."/>
            <person name="Jian J."/>
            <person name="Singh K.B."/>
        </authorList>
    </citation>
    <scope>NUCLEOTIDE SEQUENCE [LARGE SCALE GENOMIC DNA]</scope>
    <source>
        <strain evidence="3">cv. Tanjil</strain>
        <tissue evidence="2">Whole plant</tissue>
    </source>
</reference>
<dbReference type="EMBL" id="CM007361">
    <property type="protein sequence ID" value="OIW17931.1"/>
    <property type="molecule type" value="Genomic_DNA"/>
</dbReference>
<dbReference type="PANTHER" id="PTHR35104:SF6">
    <property type="entry name" value="PROTEIN, PUTATIVE-RELATED"/>
    <property type="match status" value="1"/>
</dbReference>
<gene>
    <name evidence="2" type="ORF">TanjilG_17767</name>
</gene>
<feature type="chain" id="PRO_5020030222" evidence="1">
    <location>
        <begin position="19"/>
        <end position="94"/>
    </location>
</feature>
<keyword evidence="3" id="KW-1185">Reference proteome</keyword>
<dbReference type="Proteomes" id="UP000188354">
    <property type="component" value="Chromosome LG01"/>
</dbReference>
<dbReference type="PANTHER" id="PTHR35104">
    <property type="entry name" value="OS03G0807000 PROTEIN"/>
    <property type="match status" value="1"/>
</dbReference>
<proteinExistence type="predicted"/>
<accession>A0A4P1RTP3</accession>